<dbReference type="InterPro" id="IPR006685">
    <property type="entry name" value="MscS_channel_2nd"/>
</dbReference>
<feature type="transmembrane region" description="Helical" evidence="8">
    <location>
        <begin position="141"/>
        <end position="162"/>
    </location>
</feature>
<dbReference type="SUPFAM" id="SSF50182">
    <property type="entry name" value="Sm-like ribonucleoproteins"/>
    <property type="match status" value="1"/>
</dbReference>
<dbReference type="InterPro" id="IPR045276">
    <property type="entry name" value="YbiO_bact"/>
</dbReference>
<feature type="domain" description="Moderate conductance mechanosensitive channel YbiO-like transmembrane helix 1" evidence="12">
    <location>
        <begin position="377"/>
        <end position="455"/>
    </location>
</feature>
<dbReference type="RefSeq" id="WP_254675498.1">
    <property type="nucleotide sequence ID" value="NZ_JAMWDU010000005.1"/>
</dbReference>
<feature type="domain" description="Mechanosensitive ion channel transmembrane helices 2/3" evidence="11">
    <location>
        <begin position="515"/>
        <end position="555"/>
    </location>
</feature>
<proteinExistence type="inferred from homology"/>
<evidence type="ECO:0000259" key="11">
    <source>
        <dbReference type="Pfam" id="PF21088"/>
    </source>
</evidence>
<sequence length="745" mass="79282">MLAISYSVMQSSPMVLIRFIFLSLLLTFPASAQDILTGQVTSVAEPDTSSAAVDDLIRILEDDAARAVLIERLQQAAPDPVANEAEAAAPDLSIARQLAEYTRGVAEGASATVRSVGTAIGNLQQVFSGSMSADSGALREFAINIGLLVVALFGGFFVLRLIANGLGRGIAARAAGGGLIRRLMGLVGLILVDAGSVVLAWGLGYGLALNFGTTPNGQMGINQSLLLNAFLIVEAVKLLVRLVLVPRFPALRLLPVTDGNAAYWSFWLGRIISLLGYTFLFVSPMLNSLVSRAAGSAIQVLAMATAVTIGIIIVLQNKDDVRAWLQEISVRRDNDGLGRALAAVGRQWHVLVIVYLVALLVVWFANPETALPFMIGATVQSAFAILIGSLVIGFITRFVSAGLSLPDDVRQRLPLLETRLKSFVPAVMRVVRWIIIAAVVLAIGQAWALFNFAAWIGSDEGLAVAGSVVSAALIILAAIVLHVVVASWVEYRLNVNFGRVPTSREKTLLNLFKNAFTIALVVFGTMLALAQIGVNIAPLLAGAGVVGLAIGFGAQKLVQDIITGIFIQFENIMNEGDVVAVGSWSGVVEKLTIRSVTIRDLSGTVHLIPFSSVDQVSNMMRGFSYHVAEIGVAYDSDIDAVKAAMHEAFELLMQTEHKDEILDELDMQGITAFGDSAITVRARIKTLPGKQWGAGRKYSELVKTVFAQHGIEIPYPHVTYVPAGGSAKGRLPAEPADNGPDGDVD</sequence>
<feature type="transmembrane region" description="Helical" evidence="8">
    <location>
        <begin position="294"/>
        <end position="315"/>
    </location>
</feature>
<evidence type="ECO:0000259" key="12">
    <source>
        <dbReference type="Pfam" id="PF25392"/>
    </source>
</evidence>
<feature type="transmembrane region" description="Helical" evidence="8">
    <location>
        <begin position="510"/>
        <end position="530"/>
    </location>
</feature>
<feature type="domain" description="Mechanosensitive ion channel MscS C-terminal" evidence="10">
    <location>
        <begin position="627"/>
        <end position="713"/>
    </location>
</feature>
<dbReference type="Proteomes" id="UP001060275">
    <property type="component" value="Unassembled WGS sequence"/>
</dbReference>
<evidence type="ECO:0000256" key="2">
    <source>
        <dbReference type="ARBA" id="ARBA00008017"/>
    </source>
</evidence>
<dbReference type="Gene3D" id="3.30.70.100">
    <property type="match status" value="1"/>
</dbReference>
<keyword evidence="5 8" id="KW-1133">Transmembrane helix</keyword>
<dbReference type="Gene3D" id="1.10.287.1260">
    <property type="match status" value="1"/>
</dbReference>
<gene>
    <name evidence="13" type="ORF">NF348_15150</name>
</gene>
<feature type="transmembrane region" description="Helical" evidence="8">
    <location>
        <begin position="220"/>
        <end position="240"/>
    </location>
</feature>
<feature type="transmembrane region" description="Helical" evidence="8">
    <location>
        <begin position="348"/>
        <end position="365"/>
    </location>
</feature>
<protein>
    <submittedName>
        <fullName evidence="13">Mechanosensitive ion channel</fullName>
    </submittedName>
</protein>
<evidence type="ECO:0000256" key="8">
    <source>
        <dbReference type="SAM" id="Phobius"/>
    </source>
</evidence>
<evidence type="ECO:0000256" key="4">
    <source>
        <dbReference type="ARBA" id="ARBA00022692"/>
    </source>
</evidence>
<evidence type="ECO:0000259" key="9">
    <source>
        <dbReference type="Pfam" id="PF00924"/>
    </source>
</evidence>
<feature type="region of interest" description="Disordered" evidence="7">
    <location>
        <begin position="726"/>
        <end position="745"/>
    </location>
</feature>
<name>A0A9Q4ARP7_9HYPH</name>
<comment type="subcellular location">
    <subcellularLocation>
        <location evidence="1">Cell membrane</location>
        <topology evidence="1">Multi-pass membrane protein</topology>
    </subcellularLocation>
</comment>
<dbReference type="AlphaFoldDB" id="A0A9Q4ARP7"/>
<dbReference type="EMBL" id="JAMWDU010000005">
    <property type="protein sequence ID" value="MCP8888452.1"/>
    <property type="molecule type" value="Genomic_DNA"/>
</dbReference>
<feature type="transmembrane region" description="Helical" evidence="8">
    <location>
        <begin position="261"/>
        <end position="282"/>
    </location>
</feature>
<keyword evidence="3" id="KW-1003">Cell membrane</keyword>
<feature type="transmembrane region" description="Helical" evidence="8">
    <location>
        <begin position="371"/>
        <end position="395"/>
    </location>
</feature>
<dbReference type="Pfam" id="PF25392">
    <property type="entry name" value="MS_channel_TM1"/>
    <property type="match status" value="1"/>
</dbReference>
<reference evidence="13" key="1">
    <citation type="submission" date="2022-06" db="EMBL/GenBank/DDBJ databases">
        <title>Devosia sp. XJ19-45 genome assembly.</title>
        <authorList>
            <person name="Li B."/>
            <person name="Cai M."/>
            <person name="Nie G."/>
            <person name="Li W."/>
        </authorList>
    </citation>
    <scope>NUCLEOTIDE SEQUENCE</scope>
    <source>
        <strain evidence="13">XJ19-45</strain>
    </source>
</reference>
<evidence type="ECO:0000256" key="6">
    <source>
        <dbReference type="ARBA" id="ARBA00023136"/>
    </source>
</evidence>
<dbReference type="InterPro" id="IPR057485">
    <property type="entry name" value="YbiO-like_TM1"/>
</dbReference>
<dbReference type="InterPro" id="IPR023408">
    <property type="entry name" value="MscS_beta-dom_sf"/>
</dbReference>
<dbReference type="PANTHER" id="PTHR30460:SF0">
    <property type="entry name" value="MODERATE CONDUCTANCE MECHANOSENSITIVE CHANNEL YBIO"/>
    <property type="match status" value="1"/>
</dbReference>
<comment type="similarity">
    <text evidence="2">Belongs to the MscS (TC 1.A.23) family.</text>
</comment>
<keyword evidence="4 8" id="KW-0812">Transmembrane</keyword>
<evidence type="ECO:0000256" key="5">
    <source>
        <dbReference type="ARBA" id="ARBA00022989"/>
    </source>
</evidence>
<dbReference type="GO" id="GO:0005886">
    <property type="term" value="C:plasma membrane"/>
    <property type="evidence" value="ECO:0007669"/>
    <property type="project" value="UniProtKB-SubCell"/>
</dbReference>
<dbReference type="Pfam" id="PF21082">
    <property type="entry name" value="MS_channel_3rd"/>
    <property type="match status" value="1"/>
</dbReference>
<dbReference type="InterPro" id="IPR049278">
    <property type="entry name" value="MS_channel_C"/>
</dbReference>
<dbReference type="Gene3D" id="2.30.30.60">
    <property type="match status" value="1"/>
</dbReference>
<evidence type="ECO:0000256" key="7">
    <source>
        <dbReference type="SAM" id="MobiDB-lite"/>
    </source>
</evidence>
<organism evidence="13 14">
    <name type="scientific">Devosia ureilytica</name>
    <dbReference type="NCBI Taxonomy" id="2952754"/>
    <lineage>
        <taxon>Bacteria</taxon>
        <taxon>Pseudomonadati</taxon>
        <taxon>Pseudomonadota</taxon>
        <taxon>Alphaproteobacteria</taxon>
        <taxon>Hyphomicrobiales</taxon>
        <taxon>Devosiaceae</taxon>
        <taxon>Devosia</taxon>
    </lineage>
</organism>
<keyword evidence="14" id="KW-1185">Reference proteome</keyword>
<dbReference type="InterPro" id="IPR011014">
    <property type="entry name" value="MscS_channel_TM-2"/>
</dbReference>
<accession>A0A9Q4ARP7</accession>
<dbReference type="InterPro" id="IPR049142">
    <property type="entry name" value="MS_channel_1st"/>
</dbReference>
<dbReference type="InterPro" id="IPR010920">
    <property type="entry name" value="LSM_dom_sf"/>
</dbReference>
<evidence type="ECO:0000256" key="3">
    <source>
        <dbReference type="ARBA" id="ARBA00022475"/>
    </source>
</evidence>
<dbReference type="PANTHER" id="PTHR30460">
    <property type="entry name" value="MODERATE CONDUCTANCE MECHANOSENSITIVE CHANNEL YBIO"/>
    <property type="match status" value="1"/>
</dbReference>
<dbReference type="Pfam" id="PF21088">
    <property type="entry name" value="MS_channel_1st"/>
    <property type="match status" value="1"/>
</dbReference>
<dbReference type="GO" id="GO:0008381">
    <property type="term" value="F:mechanosensitive monoatomic ion channel activity"/>
    <property type="evidence" value="ECO:0007669"/>
    <property type="project" value="InterPro"/>
</dbReference>
<dbReference type="SUPFAM" id="SSF82861">
    <property type="entry name" value="Mechanosensitive channel protein MscS (YggB), transmembrane region"/>
    <property type="match status" value="1"/>
</dbReference>
<evidence type="ECO:0000256" key="1">
    <source>
        <dbReference type="ARBA" id="ARBA00004651"/>
    </source>
</evidence>
<keyword evidence="6 8" id="KW-0472">Membrane</keyword>
<evidence type="ECO:0000259" key="10">
    <source>
        <dbReference type="Pfam" id="PF21082"/>
    </source>
</evidence>
<dbReference type="SUPFAM" id="SSF82689">
    <property type="entry name" value="Mechanosensitive channel protein MscS (YggB), C-terminal domain"/>
    <property type="match status" value="1"/>
</dbReference>
<evidence type="ECO:0000313" key="14">
    <source>
        <dbReference type="Proteomes" id="UP001060275"/>
    </source>
</evidence>
<feature type="transmembrane region" description="Helical" evidence="8">
    <location>
        <begin position="462"/>
        <end position="489"/>
    </location>
</feature>
<feature type="transmembrane region" description="Helical" evidence="8">
    <location>
        <begin position="430"/>
        <end position="456"/>
    </location>
</feature>
<feature type="domain" description="Mechanosensitive ion channel MscS" evidence="9">
    <location>
        <begin position="557"/>
        <end position="618"/>
    </location>
</feature>
<dbReference type="Pfam" id="PF00924">
    <property type="entry name" value="MS_channel_2nd"/>
    <property type="match status" value="1"/>
</dbReference>
<feature type="transmembrane region" description="Helical" evidence="8">
    <location>
        <begin position="536"/>
        <end position="554"/>
    </location>
</feature>
<comment type="caution">
    <text evidence="13">The sequence shown here is derived from an EMBL/GenBank/DDBJ whole genome shotgun (WGS) entry which is preliminary data.</text>
</comment>
<evidence type="ECO:0000313" key="13">
    <source>
        <dbReference type="EMBL" id="MCP8888452.1"/>
    </source>
</evidence>
<dbReference type="InterPro" id="IPR011066">
    <property type="entry name" value="MscS_channel_C_sf"/>
</dbReference>
<feature type="transmembrane region" description="Helical" evidence="8">
    <location>
        <begin position="183"/>
        <end position="208"/>
    </location>
</feature>